<dbReference type="Proteomes" id="UP001558101">
    <property type="component" value="Unassembled WGS sequence"/>
</dbReference>
<name>A0ABV3ULN1_9GAMM</name>
<comment type="caution">
    <text evidence="2">The sequence shown here is derived from an EMBL/GenBank/DDBJ whole genome shotgun (WGS) entry which is preliminary data.</text>
</comment>
<proteinExistence type="predicted"/>
<gene>
    <name evidence="2" type="ORF">AB4M04_13965</name>
</gene>
<protein>
    <submittedName>
        <fullName evidence="2">Integrase</fullName>
    </submittedName>
</protein>
<sequence>MVIKQRTCHEVQTSLNIQTISGAELRKLETKSNAEYLVVELGDLTGHIPHFTDAIKAAMKAAITSLATAFSGCADDTSSSLTPRKAENSTDKTAKLTTVAKDKTPTVQARTRQDEKTERQRRHAERLAKHNAAIIEDSVWLTAHDLSQKTGFTSANPSAGPHRWKSSGKIFAIQLQGKDFYPEYALDEGYRPLPIIKKIILMFGERKTSWGLATWFGADNSWLGGRKPKDMLISAPEQVLLAAREETLRGTHG</sequence>
<feature type="region of interest" description="Disordered" evidence="1">
    <location>
        <begin position="102"/>
        <end position="121"/>
    </location>
</feature>
<organism evidence="2 3">
    <name type="scientific">Serratia quinivorans</name>
    <dbReference type="NCBI Taxonomy" id="137545"/>
    <lineage>
        <taxon>Bacteria</taxon>
        <taxon>Pseudomonadati</taxon>
        <taxon>Pseudomonadota</taxon>
        <taxon>Gammaproteobacteria</taxon>
        <taxon>Enterobacterales</taxon>
        <taxon>Yersiniaceae</taxon>
        <taxon>Serratia</taxon>
    </lineage>
</organism>
<evidence type="ECO:0000313" key="2">
    <source>
        <dbReference type="EMBL" id="MEX3173181.1"/>
    </source>
</evidence>
<dbReference type="RefSeq" id="WP_368453746.1">
    <property type="nucleotide sequence ID" value="NZ_JBFQXQ010000001.1"/>
</dbReference>
<evidence type="ECO:0000256" key="1">
    <source>
        <dbReference type="SAM" id="MobiDB-lite"/>
    </source>
</evidence>
<reference evidence="2 3" key="1">
    <citation type="submission" date="2024-07" db="EMBL/GenBank/DDBJ databases">
        <title>Genomes of novel Serratia strains from suburban soil.</title>
        <authorList>
            <person name="Markert E.X."/>
            <person name="Severe K."/>
            <person name="Severe L."/>
            <person name="Twing K.I."/>
            <person name="Ward L.M."/>
        </authorList>
    </citation>
    <scope>NUCLEOTIDE SEQUENCE [LARGE SCALE GENOMIC DNA]</scope>
    <source>
        <strain evidence="2 3">3C-UT</strain>
    </source>
</reference>
<dbReference type="EMBL" id="JBFQXQ010000001">
    <property type="protein sequence ID" value="MEX3173181.1"/>
    <property type="molecule type" value="Genomic_DNA"/>
</dbReference>
<keyword evidence="3" id="KW-1185">Reference proteome</keyword>
<evidence type="ECO:0000313" key="3">
    <source>
        <dbReference type="Proteomes" id="UP001558101"/>
    </source>
</evidence>
<accession>A0ABV3ULN1</accession>